<dbReference type="SUPFAM" id="SSF109854">
    <property type="entry name" value="DinB/YfiT-like putative metalloenzymes"/>
    <property type="match status" value="1"/>
</dbReference>
<reference evidence="1 2" key="1">
    <citation type="submission" date="2022-05" db="EMBL/GenBank/DDBJ databases">
        <authorList>
            <person name="Park J.-S."/>
        </authorList>
    </citation>
    <scope>NUCLEOTIDE SEQUENCE [LARGE SCALE GENOMIC DNA]</scope>
    <source>
        <strain evidence="1 2">2012CJ34-2</strain>
    </source>
</reference>
<dbReference type="Proteomes" id="UP001203338">
    <property type="component" value="Unassembled WGS sequence"/>
</dbReference>
<dbReference type="Gene3D" id="1.20.120.450">
    <property type="entry name" value="dinb family like domain"/>
    <property type="match status" value="1"/>
</dbReference>
<proteinExistence type="predicted"/>
<evidence type="ECO:0000313" key="2">
    <source>
        <dbReference type="Proteomes" id="UP001203338"/>
    </source>
</evidence>
<organism evidence="1 2">
    <name type="scientific">Parendozoicomonas callyspongiae</name>
    <dbReference type="NCBI Taxonomy" id="2942213"/>
    <lineage>
        <taxon>Bacteria</taxon>
        <taxon>Pseudomonadati</taxon>
        <taxon>Pseudomonadota</taxon>
        <taxon>Gammaproteobacteria</taxon>
        <taxon>Oceanospirillales</taxon>
        <taxon>Endozoicomonadaceae</taxon>
        <taxon>Parendozoicomonas</taxon>
    </lineage>
</organism>
<dbReference type="InterPro" id="IPR034660">
    <property type="entry name" value="DinB/YfiT-like"/>
</dbReference>
<keyword evidence="2" id="KW-1185">Reference proteome</keyword>
<name>A0ABT0PEH4_9GAMM</name>
<accession>A0ABT0PEH4</accession>
<dbReference type="EMBL" id="JAMFLX010000007">
    <property type="protein sequence ID" value="MCL6269708.1"/>
    <property type="molecule type" value="Genomic_DNA"/>
</dbReference>
<evidence type="ECO:0008006" key="3">
    <source>
        <dbReference type="Google" id="ProtNLM"/>
    </source>
</evidence>
<sequence>MSLNSVIHANCQTLTALADQLTHLPPGIYDKATPLTDSGIGGHVRHIVEHYQELASGLEEQHICYDKRVRNQLLEHSLKDAIETLRNLSAWLLTLAGQENISLKLTAATSGSRQDASTTTESSLIRELLFLQSHTVHHEAIIAMLMKAQSIDVPGEFGVAPATLQYREEIAITS</sequence>
<evidence type="ECO:0000313" key="1">
    <source>
        <dbReference type="EMBL" id="MCL6269708.1"/>
    </source>
</evidence>
<dbReference type="RefSeq" id="WP_249698785.1">
    <property type="nucleotide sequence ID" value="NZ_JAMFLX010000007.1"/>
</dbReference>
<dbReference type="PANTHER" id="PTHR39473:SF1">
    <property type="entry name" value="DINB-LIKE DOMAIN-CONTAINING PROTEIN"/>
    <property type="match status" value="1"/>
</dbReference>
<comment type="caution">
    <text evidence="1">The sequence shown here is derived from an EMBL/GenBank/DDBJ whole genome shotgun (WGS) entry which is preliminary data.</text>
</comment>
<protein>
    <recommendedName>
        <fullName evidence="3">DinB family protein</fullName>
    </recommendedName>
</protein>
<gene>
    <name evidence="1" type="ORF">M3P05_07120</name>
</gene>
<dbReference type="PANTHER" id="PTHR39473">
    <property type="match status" value="1"/>
</dbReference>